<dbReference type="InterPro" id="IPR029071">
    <property type="entry name" value="Ubiquitin-like_domsf"/>
</dbReference>
<accession>A0AAV9FG23</accession>
<dbReference type="Proteomes" id="UP001180020">
    <property type="component" value="Unassembled WGS sequence"/>
</dbReference>
<dbReference type="SMART" id="SM00213">
    <property type="entry name" value="UBQ"/>
    <property type="match status" value="2"/>
</dbReference>
<name>A0AAV9FG23_ACOCL</name>
<organism evidence="2 3">
    <name type="scientific">Acorus calamus</name>
    <name type="common">Sweet flag</name>
    <dbReference type="NCBI Taxonomy" id="4465"/>
    <lineage>
        <taxon>Eukaryota</taxon>
        <taxon>Viridiplantae</taxon>
        <taxon>Streptophyta</taxon>
        <taxon>Embryophyta</taxon>
        <taxon>Tracheophyta</taxon>
        <taxon>Spermatophyta</taxon>
        <taxon>Magnoliopsida</taxon>
        <taxon>Liliopsida</taxon>
        <taxon>Acoraceae</taxon>
        <taxon>Acorus</taxon>
    </lineage>
</organism>
<evidence type="ECO:0000259" key="1">
    <source>
        <dbReference type="PROSITE" id="PS50053"/>
    </source>
</evidence>
<dbReference type="CDD" id="cd17039">
    <property type="entry name" value="Ubl_ubiquitin_like"/>
    <property type="match status" value="2"/>
</dbReference>
<comment type="caution">
    <text evidence="2">The sequence shown here is derived from an EMBL/GenBank/DDBJ whole genome shotgun (WGS) entry which is preliminary data.</text>
</comment>
<feature type="domain" description="Ubiquitin-like" evidence="1">
    <location>
        <begin position="2"/>
        <end position="76"/>
    </location>
</feature>
<protein>
    <recommendedName>
        <fullName evidence="1">Ubiquitin-like domain-containing protein</fullName>
    </recommendedName>
</protein>
<dbReference type="SUPFAM" id="SSF54236">
    <property type="entry name" value="Ubiquitin-like"/>
    <property type="match status" value="2"/>
</dbReference>
<dbReference type="AlphaFoldDB" id="A0AAV9FG23"/>
<dbReference type="InterPro" id="IPR000626">
    <property type="entry name" value="Ubiquitin-like_dom"/>
</dbReference>
<keyword evidence="3" id="KW-1185">Reference proteome</keyword>
<dbReference type="Gene3D" id="3.10.20.90">
    <property type="entry name" value="Phosphatidylinositol 3-kinase Catalytic Subunit, Chain A, domain 1"/>
    <property type="match status" value="2"/>
</dbReference>
<dbReference type="PROSITE" id="PS50053">
    <property type="entry name" value="UBIQUITIN_2"/>
    <property type="match status" value="2"/>
</dbReference>
<evidence type="ECO:0000313" key="2">
    <source>
        <dbReference type="EMBL" id="KAK1324679.1"/>
    </source>
</evidence>
<evidence type="ECO:0000313" key="3">
    <source>
        <dbReference type="Proteomes" id="UP001180020"/>
    </source>
</evidence>
<dbReference type="Pfam" id="PF00240">
    <property type="entry name" value="ubiquitin"/>
    <property type="match status" value="2"/>
</dbReference>
<dbReference type="EMBL" id="JAUJYO010000001">
    <property type="protein sequence ID" value="KAK1324679.1"/>
    <property type="molecule type" value="Genomic_DNA"/>
</dbReference>
<sequence>MISVTVKNMAWTHRHSEIVTGEFTTVAELKREVHRVCRAMYDMQLIVHDGKLMHDEQAHPSRYGVGQGSLIYLYKKVQVHKNVLLNFEYRGSTYPMTIESQDLIRRLKDRIDTQIGLPPHRQELTYMGALMRDGDLVCDYVIGEALTEAIQIIELPRDEQRTFEIEVHNMATGECEMMTVDSMDTVNTVCAEMRRRGLHGGKDFYITYKNQMCSWGTLESNGIRETGTILQMRCSSIF</sequence>
<feature type="domain" description="Ubiquitin-like" evidence="1">
    <location>
        <begin position="81"/>
        <end position="144"/>
    </location>
</feature>
<gene>
    <name evidence="2" type="ORF">QJS10_CPA01g02679</name>
</gene>
<reference evidence="2" key="1">
    <citation type="journal article" date="2023" name="Nat. Commun.">
        <title>Diploid and tetraploid genomes of Acorus and the evolution of monocots.</title>
        <authorList>
            <person name="Ma L."/>
            <person name="Liu K.W."/>
            <person name="Li Z."/>
            <person name="Hsiao Y.Y."/>
            <person name="Qi Y."/>
            <person name="Fu T."/>
            <person name="Tang G.D."/>
            <person name="Zhang D."/>
            <person name="Sun W.H."/>
            <person name="Liu D.K."/>
            <person name="Li Y."/>
            <person name="Chen G.Z."/>
            <person name="Liu X.D."/>
            <person name="Liao X.Y."/>
            <person name="Jiang Y.T."/>
            <person name="Yu X."/>
            <person name="Hao Y."/>
            <person name="Huang J."/>
            <person name="Zhao X.W."/>
            <person name="Ke S."/>
            <person name="Chen Y.Y."/>
            <person name="Wu W.L."/>
            <person name="Hsu J.L."/>
            <person name="Lin Y.F."/>
            <person name="Huang M.D."/>
            <person name="Li C.Y."/>
            <person name="Huang L."/>
            <person name="Wang Z.W."/>
            <person name="Zhao X."/>
            <person name="Zhong W.Y."/>
            <person name="Peng D.H."/>
            <person name="Ahmad S."/>
            <person name="Lan S."/>
            <person name="Zhang J.S."/>
            <person name="Tsai W.C."/>
            <person name="Van de Peer Y."/>
            <person name="Liu Z.J."/>
        </authorList>
    </citation>
    <scope>NUCLEOTIDE SEQUENCE</scope>
    <source>
        <strain evidence="2">CP</strain>
    </source>
</reference>
<reference evidence="2" key="2">
    <citation type="submission" date="2023-06" db="EMBL/GenBank/DDBJ databases">
        <authorList>
            <person name="Ma L."/>
            <person name="Liu K.-W."/>
            <person name="Li Z."/>
            <person name="Hsiao Y.-Y."/>
            <person name="Qi Y."/>
            <person name="Fu T."/>
            <person name="Tang G."/>
            <person name="Zhang D."/>
            <person name="Sun W.-H."/>
            <person name="Liu D.-K."/>
            <person name="Li Y."/>
            <person name="Chen G.-Z."/>
            <person name="Liu X.-D."/>
            <person name="Liao X.-Y."/>
            <person name="Jiang Y.-T."/>
            <person name="Yu X."/>
            <person name="Hao Y."/>
            <person name="Huang J."/>
            <person name="Zhao X.-W."/>
            <person name="Ke S."/>
            <person name="Chen Y.-Y."/>
            <person name="Wu W.-L."/>
            <person name="Hsu J.-L."/>
            <person name="Lin Y.-F."/>
            <person name="Huang M.-D."/>
            <person name="Li C.-Y."/>
            <person name="Huang L."/>
            <person name="Wang Z.-W."/>
            <person name="Zhao X."/>
            <person name="Zhong W.-Y."/>
            <person name="Peng D.-H."/>
            <person name="Ahmad S."/>
            <person name="Lan S."/>
            <person name="Zhang J.-S."/>
            <person name="Tsai W.-C."/>
            <person name="Van De Peer Y."/>
            <person name="Liu Z.-J."/>
        </authorList>
    </citation>
    <scope>NUCLEOTIDE SEQUENCE</scope>
    <source>
        <strain evidence="2">CP</strain>
        <tissue evidence="2">Leaves</tissue>
    </source>
</reference>
<proteinExistence type="predicted"/>